<dbReference type="AlphaFoldDB" id="A0A316GAX2"/>
<proteinExistence type="predicted"/>
<dbReference type="RefSeq" id="WP_170119118.1">
    <property type="nucleotide sequence ID" value="NZ_QGGW01000010.1"/>
</dbReference>
<reference evidence="1 2" key="1">
    <citation type="submission" date="2018-05" db="EMBL/GenBank/DDBJ databases">
        <title>Genomic Encyclopedia of Type Strains, Phase IV (KMG-IV): sequencing the most valuable type-strain genomes for metagenomic binning, comparative biology and taxonomic classification.</title>
        <authorList>
            <person name="Goeker M."/>
        </authorList>
    </citation>
    <scope>NUCLEOTIDE SEQUENCE [LARGE SCALE GENOMIC DNA]</scope>
    <source>
        <strain evidence="1 2">DSM 16097</strain>
    </source>
</reference>
<protein>
    <submittedName>
        <fullName evidence="1">Uncharacterized protein</fullName>
    </submittedName>
</protein>
<dbReference type="Proteomes" id="UP000245708">
    <property type="component" value="Unassembled WGS sequence"/>
</dbReference>
<evidence type="ECO:0000313" key="2">
    <source>
        <dbReference type="Proteomes" id="UP000245708"/>
    </source>
</evidence>
<dbReference type="EMBL" id="QGGW01000010">
    <property type="protein sequence ID" value="PWK58061.1"/>
    <property type="molecule type" value="Genomic_DNA"/>
</dbReference>
<organism evidence="1 2">
    <name type="scientific">Roseicyclus mahoneyensis</name>
    <dbReference type="NCBI Taxonomy" id="164332"/>
    <lineage>
        <taxon>Bacteria</taxon>
        <taxon>Pseudomonadati</taxon>
        <taxon>Pseudomonadota</taxon>
        <taxon>Alphaproteobacteria</taxon>
        <taxon>Rhodobacterales</taxon>
        <taxon>Roseobacteraceae</taxon>
        <taxon>Roseicyclus</taxon>
    </lineage>
</organism>
<sequence length="45" mass="4720">MDHITDLTCQRGESDLDAFLAVTRGPPVQTLVLAGHGRVENGASA</sequence>
<gene>
    <name evidence="1" type="ORF">C7455_1101</name>
</gene>
<name>A0A316GAX2_9RHOB</name>
<accession>A0A316GAX2</accession>
<comment type="caution">
    <text evidence="1">The sequence shown here is derived from an EMBL/GenBank/DDBJ whole genome shotgun (WGS) entry which is preliminary data.</text>
</comment>
<keyword evidence="2" id="KW-1185">Reference proteome</keyword>
<evidence type="ECO:0000313" key="1">
    <source>
        <dbReference type="EMBL" id="PWK58061.1"/>
    </source>
</evidence>